<accession>A0A2K5MBP6</accession>
<dbReference type="Ensembl" id="ENSCATT00000046809.1">
    <property type="protein sequence ID" value="ENSCATP00000022598.1"/>
    <property type="gene ID" value="ENSCATG00000034921.1"/>
</dbReference>
<reference evidence="1" key="1">
    <citation type="submission" date="2025-08" db="UniProtKB">
        <authorList>
            <consortium name="Ensembl"/>
        </authorList>
    </citation>
    <scope>IDENTIFICATION</scope>
</reference>
<name>A0A2K5MBP6_CERAT</name>
<evidence type="ECO:0000313" key="2">
    <source>
        <dbReference type="Proteomes" id="UP000233060"/>
    </source>
</evidence>
<sequence length="256" mass="30484">IPPCENTLHIMYHESQRGTRDRDIAKRLQYPSQQDLNSKWKKSVLQPPQRKMKVNVWEIKPPDFSYKLYTSLRIPERPSKPIKEEKRRKKISFPETMLHLPSIRNHPKEAIAPKFITTFPRLDSQKTKLMFVKSGQYPRGVYVNPKPHDFRQVQKIYGYQLPKDDKQKNTTKRFITHKHRECTWDSKLILTKAPWPVRSASYTVSLTFSIAVGKCLQHRRQRDAYSAFMDRVEEKFTKICKSRWAKKLGFVVKYLH</sequence>
<reference evidence="1" key="2">
    <citation type="submission" date="2025-09" db="UniProtKB">
        <authorList>
            <consortium name="Ensembl"/>
        </authorList>
    </citation>
    <scope>IDENTIFICATION</scope>
</reference>
<dbReference type="Proteomes" id="UP000233060">
    <property type="component" value="Unassembled WGS sequence"/>
</dbReference>
<keyword evidence="2" id="KW-1185">Reference proteome</keyword>
<dbReference type="GeneTree" id="ENSGT00850000133584"/>
<gene>
    <name evidence="1" type="primary">C7orf78</name>
</gene>
<dbReference type="AlphaFoldDB" id="A0A2K5MBP6"/>
<dbReference type="OMA" id="KMKVNVW"/>
<evidence type="ECO:0000313" key="1">
    <source>
        <dbReference type="Ensembl" id="ENSCATP00000022598.1"/>
    </source>
</evidence>
<proteinExistence type="predicted"/>
<organism evidence="1 2">
    <name type="scientific">Cercocebus atys</name>
    <name type="common">Sooty mangabey</name>
    <name type="synonym">Cercocebus torquatus atys</name>
    <dbReference type="NCBI Taxonomy" id="9531"/>
    <lineage>
        <taxon>Eukaryota</taxon>
        <taxon>Metazoa</taxon>
        <taxon>Chordata</taxon>
        <taxon>Craniata</taxon>
        <taxon>Vertebrata</taxon>
        <taxon>Euteleostomi</taxon>
        <taxon>Mammalia</taxon>
        <taxon>Eutheria</taxon>
        <taxon>Euarchontoglires</taxon>
        <taxon>Primates</taxon>
        <taxon>Haplorrhini</taxon>
        <taxon>Catarrhini</taxon>
        <taxon>Cercopithecidae</taxon>
        <taxon>Cercopithecinae</taxon>
        <taxon>Cercocebus</taxon>
    </lineage>
</organism>
<protein>
    <submittedName>
        <fullName evidence="1">Chromosome 7 open reading frame 78</fullName>
    </submittedName>
</protein>